<protein>
    <submittedName>
        <fullName evidence="1">Uncharacterized protein</fullName>
    </submittedName>
</protein>
<dbReference type="InParanoid" id="G2X0V6"/>
<dbReference type="EMBL" id="DS572700">
    <property type="protein sequence ID" value="EGY22447.1"/>
    <property type="molecule type" value="Genomic_DNA"/>
</dbReference>
<organism evidence="1 2">
    <name type="scientific">Verticillium dahliae (strain VdLs.17 / ATCC MYA-4575 / FGSC 10137)</name>
    <name type="common">Verticillium wilt</name>
    <dbReference type="NCBI Taxonomy" id="498257"/>
    <lineage>
        <taxon>Eukaryota</taxon>
        <taxon>Fungi</taxon>
        <taxon>Dikarya</taxon>
        <taxon>Ascomycota</taxon>
        <taxon>Pezizomycotina</taxon>
        <taxon>Sordariomycetes</taxon>
        <taxon>Hypocreomycetidae</taxon>
        <taxon>Glomerellales</taxon>
        <taxon>Plectosphaerellaceae</taxon>
        <taxon>Verticillium</taxon>
    </lineage>
</organism>
<reference evidence="1 2" key="1">
    <citation type="submission" date="2008-03" db="EMBL/GenBank/DDBJ databases">
        <title>The Genome Sequence of Verticillium dahliae VdLs.17.</title>
        <authorList>
            <consortium name="The Broad Institute Genome Sequencing Platform"/>
            <person name="Ma L.-J.J."/>
            <person name="Klosterman S.J."/>
            <person name="Subbarao K."/>
            <person name="Dobinson K."/>
            <person name="Veronese P."/>
            <person name="Kang S."/>
            <person name="Gold S.E."/>
            <person name="Young S."/>
            <person name="Jaffe D."/>
            <person name="Gnerre S."/>
            <person name="Berlin A."/>
            <person name="Heiman D."/>
            <person name="Hepburn T."/>
            <person name="Sykes S."/>
            <person name="Alvarado L."/>
            <person name="Kodira C.D."/>
            <person name="Lander E."/>
            <person name="Galagan J."/>
            <person name="Nusbaum C."/>
            <person name="Birren B."/>
        </authorList>
    </citation>
    <scope>NUCLEOTIDE SEQUENCE [LARGE SCALE GENOMIC DNA]</scope>
    <source>
        <strain evidence="2">VdLs.17 / ATCC MYA-4575 / FGSC 10137</strain>
    </source>
</reference>
<accession>G2X0V6</accession>
<keyword evidence="2" id="KW-1185">Reference proteome</keyword>
<evidence type="ECO:0000313" key="1">
    <source>
        <dbReference type="EMBL" id="EGY22447.1"/>
    </source>
</evidence>
<name>G2X0V6_VERDV</name>
<dbReference type="AlphaFoldDB" id="G2X0V6"/>
<dbReference type="GeneID" id="20705348"/>
<dbReference type="RefSeq" id="XP_009652264.1">
    <property type="nucleotide sequence ID" value="XM_009653969.1"/>
</dbReference>
<dbReference type="KEGG" id="vda:VDAG_03885"/>
<dbReference type="Proteomes" id="UP000001611">
    <property type="component" value="Chromosome 3"/>
</dbReference>
<sequence>MPRGRHDVVLITCSRPNGKLLGGLHIPTEGHLACLFPPGADVDLDRLFGKRWNKKKTLQVPHDTPEKKPLPSYWSSHHHGRWTSETLRSMEKASHHAFYCAKLVGHLGPFAPSPPFHATRAPVTAAVGVRAGTGIGGLSGHGSGRGTLGEASRERGVFLWAKPRMCLAGRGGPGVRKDLDRKPKGAFHRVAETLFSAVELPSGGRRRGECSALEG</sequence>
<proteinExistence type="predicted"/>
<dbReference type="HOGENOM" id="CLU_1284157_0_0_1"/>
<evidence type="ECO:0000313" key="2">
    <source>
        <dbReference type="Proteomes" id="UP000001611"/>
    </source>
</evidence>
<gene>
    <name evidence="1" type="ORF">VDAG_03885</name>
</gene>